<organism evidence="1 2">
    <name type="scientific">Enterovirga aerilata</name>
    <dbReference type="NCBI Taxonomy" id="2730920"/>
    <lineage>
        <taxon>Bacteria</taxon>
        <taxon>Pseudomonadati</taxon>
        <taxon>Pseudomonadota</taxon>
        <taxon>Alphaproteobacteria</taxon>
        <taxon>Hyphomicrobiales</taxon>
        <taxon>Methylobacteriaceae</taxon>
        <taxon>Enterovirga</taxon>
    </lineage>
</organism>
<name>A0A849ID70_9HYPH</name>
<sequence length="69" mass="7628">MPVDIESDEDGVLIFARRIGLATEPPFNAELMTSYRKARSVVGRLSRDWTADAEPAFRFALAAGDQKEA</sequence>
<accession>A0A849ID70</accession>
<keyword evidence="2" id="KW-1185">Reference proteome</keyword>
<dbReference type="AlphaFoldDB" id="A0A849ID70"/>
<gene>
    <name evidence="1" type="ORF">HJG44_17525</name>
</gene>
<comment type="caution">
    <text evidence="1">The sequence shown here is derived from an EMBL/GenBank/DDBJ whole genome shotgun (WGS) entry which is preliminary data.</text>
</comment>
<proteinExistence type="predicted"/>
<protein>
    <submittedName>
        <fullName evidence="1">Uncharacterized protein</fullName>
    </submittedName>
</protein>
<reference evidence="1 2" key="1">
    <citation type="submission" date="2020-04" db="EMBL/GenBank/DDBJ databases">
        <title>Enterovirga sp. isolate from soil.</title>
        <authorList>
            <person name="Chea S."/>
            <person name="Kim D.-U."/>
        </authorList>
    </citation>
    <scope>NUCLEOTIDE SEQUENCE [LARGE SCALE GENOMIC DNA]</scope>
    <source>
        <strain evidence="1 2">DB1703</strain>
    </source>
</reference>
<dbReference type="EMBL" id="JABEPP010000005">
    <property type="protein sequence ID" value="NNM74175.1"/>
    <property type="molecule type" value="Genomic_DNA"/>
</dbReference>
<evidence type="ECO:0000313" key="2">
    <source>
        <dbReference type="Proteomes" id="UP000564885"/>
    </source>
</evidence>
<dbReference type="Proteomes" id="UP000564885">
    <property type="component" value="Unassembled WGS sequence"/>
</dbReference>
<dbReference type="RefSeq" id="WP_171219639.1">
    <property type="nucleotide sequence ID" value="NZ_JABEPP010000005.1"/>
</dbReference>
<evidence type="ECO:0000313" key="1">
    <source>
        <dbReference type="EMBL" id="NNM74175.1"/>
    </source>
</evidence>